<sequence length="987" mass="110610">MKSMRLSTIAAALLLALPSYGQSSSTADELNNKEKPISSALSKQEGKPQTPEDDIEIISVTGIYQADLKARALERDSNAFSSVIATDDMGNFVDQNVAESLRRMPGVTLERSEGEGKYVAVRGLGPKFVAINMNGAELSGAGDDRKVGLDGITSDSLGSIEVFKTLTPDMNLNSIGGAVNVKSISAYDRGENTLKIKIQDAYNELREKHSPKFSIDGTQLFLDDTIGIGFALSYEDRKTQVDENRHHSTRDLNFLKGGIGLTAEDIESAPEILAPAQLENRREIANRERTTATVNIEFKPTDSGFYYLRANYSNYTDEDIALREFYNFYNGDQDDEVIYVNSETKEFALSDIDVMNQYFVQEGEKTTINMSIGGENYVGDDWKINYEYAYSKTDDESVGDRRVQFRERENIVYGKASKNSIVARVLTPAEAAELGGFALSDEGDVFNGEADGDLSNLSNMEYDNLFMEDSTRTDEISSLKLDLTKQFDSEYINYIKFGGTYNEREHYNNKDRWSYSIDDSDCNEDETCITVANSNITNYDYAIPNNSDFSYPFVSRSQMEYMVDATSITRESATGGETSIDSTKEDYTLNEDTYAAYVMTELRLADNLKVITGVRYAHTEFSSTGFMSLENDDWKFDGINTLDLAVPLPESSITYSEYFPSMHIRYEPSDTVLVRSSLWTSYTRPSFKQARGYAKFDNDISLCDPASNDCFNSQDGQSALDLQNYALGPDNALQVGNPNLVAMSSTNFDASIGWYPSKELFMELAVFYKDIDNFIVDVSGIQMRLDELPLTLPVNQVSEFAILQDLQLNQVDITLNGDTANVYGMELSFNQFFENGLFWQSNMTVVSSEATLDDSIRVDKMPLPGQADITANISFGWEDDDLSLRLISNYRSKILEEVGACPASANISDPHECKKWADIYQDAITTVDFKLKYDFSKNLSAYFDAINITDQSDLRYFAGNELSGGAVLYQRENYGRTFQLGMNYKFY</sequence>
<dbReference type="InterPro" id="IPR000531">
    <property type="entry name" value="Beta-barrel_TonB"/>
</dbReference>
<protein>
    <submittedName>
        <fullName evidence="9">TonB-dependent receptor</fullName>
    </submittedName>
</protein>
<dbReference type="SUPFAM" id="SSF56935">
    <property type="entry name" value="Porins"/>
    <property type="match status" value="1"/>
</dbReference>
<evidence type="ECO:0000259" key="8">
    <source>
        <dbReference type="Pfam" id="PF07715"/>
    </source>
</evidence>
<evidence type="ECO:0000313" key="10">
    <source>
        <dbReference type="Proteomes" id="UP000324162"/>
    </source>
</evidence>
<dbReference type="EMBL" id="SEUK01000051">
    <property type="protein sequence ID" value="KAA1159504.1"/>
    <property type="molecule type" value="Genomic_DNA"/>
</dbReference>
<gene>
    <name evidence="9" type="ORF">EU508_13145</name>
</gene>
<feature type="domain" description="TonB-dependent receptor plug" evidence="8">
    <location>
        <begin position="75"/>
        <end position="177"/>
    </location>
</feature>
<evidence type="ECO:0000256" key="4">
    <source>
        <dbReference type="RuleBase" id="RU003357"/>
    </source>
</evidence>
<proteinExistence type="inferred from homology"/>
<feature type="chain" id="PRO_5044497538" evidence="6">
    <location>
        <begin position="22"/>
        <end position="987"/>
    </location>
</feature>
<dbReference type="InterPro" id="IPR012910">
    <property type="entry name" value="Plug_dom"/>
</dbReference>
<dbReference type="GO" id="GO:0009279">
    <property type="term" value="C:cell outer membrane"/>
    <property type="evidence" value="ECO:0007669"/>
    <property type="project" value="UniProtKB-SubCell"/>
</dbReference>
<feature type="signal peptide" evidence="6">
    <location>
        <begin position="1"/>
        <end position="21"/>
    </location>
</feature>
<evidence type="ECO:0000256" key="6">
    <source>
        <dbReference type="SAM" id="SignalP"/>
    </source>
</evidence>
<reference evidence="9 10" key="1">
    <citation type="submission" date="2019-01" db="EMBL/GenBank/DDBJ databases">
        <title>Genome sequences of marine Pseudoalteromonas species.</title>
        <authorList>
            <person name="Boraston A.B."/>
            <person name="Hehemann J.-H."/>
            <person name="Vickers C.J."/>
            <person name="Salama-Alber O."/>
            <person name="Abe K."/>
            <person name="Hettle A.J."/>
        </authorList>
    </citation>
    <scope>NUCLEOTIDE SEQUENCE [LARGE SCALE GENOMIC DNA]</scope>
    <source>
        <strain evidence="9 10">PS42</strain>
    </source>
</reference>
<dbReference type="PANTHER" id="PTHR40980">
    <property type="entry name" value="PLUG DOMAIN-CONTAINING PROTEIN"/>
    <property type="match status" value="1"/>
</dbReference>
<dbReference type="Gene3D" id="2.40.170.20">
    <property type="entry name" value="TonB-dependent receptor, beta-barrel domain"/>
    <property type="match status" value="1"/>
</dbReference>
<comment type="caution">
    <text evidence="9">The sequence shown here is derived from an EMBL/GenBank/DDBJ whole genome shotgun (WGS) entry which is preliminary data.</text>
</comment>
<keyword evidence="9" id="KW-0675">Receptor</keyword>
<evidence type="ECO:0000256" key="1">
    <source>
        <dbReference type="ARBA" id="ARBA00004442"/>
    </source>
</evidence>
<keyword evidence="4" id="KW-0798">TonB box</keyword>
<feature type="region of interest" description="Disordered" evidence="5">
    <location>
        <begin position="22"/>
        <end position="53"/>
    </location>
</feature>
<evidence type="ECO:0000313" key="9">
    <source>
        <dbReference type="EMBL" id="KAA1159504.1"/>
    </source>
</evidence>
<organism evidence="9 10">
    <name type="scientific">Pseudoalteromonas fuliginea</name>
    <dbReference type="NCBI Taxonomy" id="1872678"/>
    <lineage>
        <taxon>Bacteria</taxon>
        <taxon>Pseudomonadati</taxon>
        <taxon>Pseudomonadota</taxon>
        <taxon>Gammaproteobacteria</taxon>
        <taxon>Alteromonadales</taxon>
        <taxon>Pseudoalteromonadaceae</taxon>
        <taxon>Pseudoalteromonas</taxon>
    </lineage>
</organism>
<dbReference type="PANTHER" id="PTHR40980:SF4">
    <property type="entry name" value="TONB-DEPENDENT RECEPTOR-LIKE BETA-BARREL DOMAIN-CONTAINING PROTEIN"/>
    <property type="match status" value="1"/>
</dbReference>
<dbReference type="InterPro" id="IPR036942">
    <property type="entry name" value="Beta-barrel_TonB_sf"/>
</dbReference>
<comment type="similarity">
    <text evidence="4">Belongs to the TonB-dependent receptor family.</text>
</comment>
<comment type="subcellular location">
    <subcellularLocation>
        <location evidence="1 4">Cell outer membrane</location>
    </subcellularLocation>
</comment>
<evidence type="ECO:0000259" key="7">
    <source>
        <dbReference type="Pfam" id="PF00593"/>
    </source>
</evidence>
<evidence type="ECO:0000256" key="3">
    <source>
        <dbReference type="ARBA" id="ARBA00023237"/>
    </source>
</evidence>
<dbReference type="Gene3D" id="2.170.130.10">
    <property type="entry name" value="TonB-dependent receptor, plug domain"/>
    <property type="match status" value="1"/>
</dbReference>
<keyword evidence="2 4" id="KW-0472">Membrane</keyword>
<evidence type="ECO:0000256" key="2">
    <source>
        <dbReference type="ARBA" id="ARBA00023136"/>
    </source>
</evidence>
<dbReference type="RefSeq" id="WP_149614591.1">
    <property type="nucleotide sequence ID" value="NZ_SEUK01000051.1"/>
</dbReference>
<keyword evidence="6" id="KW-0732">Signal</keyword>
<name>A0AB73BFM9_9GAMM</name>
<dbReference type="InterPro" id="IPR037066">
    <property type="entry name" value="Plug_dom_sf"/>
</dbReference>
<dbReference type="AlphaFoldDB" id="A0AB73BFM9"/>
<dbReference type="NCBIfam" id="TIGR01782">
    <property type="entry name" value="TonB-Xanth-Caul"/>
    <property type="match status" value="1"/>
</dbReference>
<dbReference type="InterPro" id="IPR010104">
    <property type="entry name" value="TonB_rcpt_bac"/>
</dbReference>
<dbReference type="Pfam" id="PF00593">
    <property type="entry name" value="TonB_dep_Rec_b-barrel"/>
    <property type="match status" value="1"/>
</dbReference>
<keyword evidence="3" id="KW-0998">Cell outer membrane</keyword>
<evidence type="ECO:0000256" key="5">
    <source>
        <dbReference type="SAM" id="MobiDB-lite"/>
    </source>
</evidence>
<dbReference type="Pfam" id="PF07715">
    <property type="entry name" value="Plug"/>
    <property type="match status" value="1"/>
</dbReference>
<feature type="domain" description="TonB-dependent receptor-like beta-barrel" evidence="7">
    <location>
        <begin position="450"/>
        <end position="948"/>
    </location>
</feature>
<dbReference type="Proteomes" id="UP000324162">
    <property type="component" value="Unassembled WGS sequence"/>
</dbReference>
<accession>A0AB73BFM9</accession>